<evidence type="ECO:0000256" key="8">
    <source>
        <dbReference type="ARBA" id="ARBA00023049"/>
    </source>
</evidence>
<accession>A0AAV6GMA6</accession>
<evidence type="ECO:0000256" key="2">
    <source>
        <dbReference type="ARBA" id="ARBA00022448"/>
    </source>
</evidence>
<keyword evidence="5 12" id="KW-0732">Signal</keyword>
<dbReference type="Proteomes" id="UP000823561">
    <property type="component" value="Chromosome 9"/>
</dbReference>
<protein>
    <recommendedName>
        <fullName evidence="13">VWFA domain-containing protein</fullName>
    </recommendedName>
</protein>
<dbReference type="GO" id="GO:0008237">
    <property type="term" value="F:metallopeptidase activity"/>
    <property type="evidence" value="ECO:0007669"/>
    <property type="project" value="UniProtKB-KW"/>
</dbReference>
<evidence type="ECO:0000313" key="15">
    <source>
        <dbReference type="Proteomes" id="UP000823561"/>
    </source>
</evidence>
<dbReference type="GO" id="GO:0006508">
    <property type="term" value="P:proteolysis"/>
    <property type="evidence" value="ECO:0007669"/>
    <property type="project" value="UniProtKB-KW"/>
</dbReference>
<evidence type="ECO:0000256" key="10">
    <source>
        <dbReference type="ARBA" id="ARBA00023214"/>
    </source>
</evidence>
<evidence type="ECO:0000313" key="14">
    <source>
        <dbReference type="EMBL" id="KAG5275924.1"/>
    </source>
</evidence>
<dbReference type="InterPro" id="IPR002035">
    <property type="entry name" value="VWF_A"/>
</dbReference>
<dbReference type="Gene3D" id="3.40.50.410">
    <property type="entry name" value="von Willebrand factor, type A domain"/>
    <property type="match status" value="1"/>
</dbReference>
<dbReference type="InterPro" id="IPR051266">
    <property type="entry name" value="CLCR"/>
</dbReference>
<keyword evidence="10" id="KW-0868">Chloride</keyword>
<dbReference type="SMART" id="SM00327">
    <property type="entry name" value="VWA"/>
    <property type="match status" value="1"/>
</dbReference>
<dbReference type="PANTHER" id="PTHR10579">
    <property type="entry name" value="CALCIUM-ACTIVATED CHLORIDE CHANNEL REGULATOR"/>
    <property type="match status" value="1"/>
</dbReference>
<keyword evidence="9" id="KW-0325">Glycoprotein</keyword>
<evidence type="ECO:0000256" key="1">
    <source>
        <dbReference type="ARBA" id="ARBA00006398"/>
    </source>
</evidence>
<reference evidence="14" key="1">
    <citation type="submission" date="2020-10" db="EMBL/GenBank/DDBJ databases">
        <title>Chromosome-scale genome assembly of the Allis shad, Alosa alosa.</title>
        <authorList>
            <person name="Margot Z."/>
            <person name="Christophe K."/>
            <person name="Cabau C."/>
            <person name="Louis A."/>
            <person name="Berthelot C."/>
            <person name="Parey E."/>
            <person name="Roest Crollius H."/>
            <person name="Montfort J."/>
            <person name="Robinson-Rechavi M."/>
            <person name="Bucao C."/>
            <person name="Bouchez O."/>
            <person name="Gislard M."/>
            <person name="Lluch J."/>
            <person name="Milhes M."/>
            <person name="Lampietro C."/>
            <person name="Lopez Roques C."/>
            <person name="Donnadieu C."/>
            <person name="Braasch I."/>
            <person name="Desvignes T."/>
            <person name="Postlethwait J."/>
            <person name="Bobe J."/>
            <person name="Guiguen Y."/>
        </authorList>
    </citation>
    <scope>NUCLEOTIDE SEQUENCE</scope>
    <source>
        <strain evidence="14">M-15738</strain>
        <tissue evidence="14">Blood</tissue>
    </source>
</reference>
<organism evidence="14 15">
    <name type="scientific">Alosa alosa</name>
    <name type="common">allis shad</name>
    <dbReference type="NCBI Taxonomy" id="278164"/>
    <lineage>
        <taxon>Eukaryota</taxon>
        <taxon>Metazoa</taxon>
        <taxon>Chordata</taxon>
        <taxon>Craniata</taxon>
        <taxon>Vertebrata</taxon>
        <taxon>Euteleostomi</taxon>
        <taxon>Actinopterygii</taxon>
        <taxon>Neopterygii</taxon>
        <taxon>Teleostei</taxon>
        <taxon>Clupei</taxon>
        <taxon>Clupeiformes</taxon>
        <taxon>Clupeoidei</taxon>
        <taxon>Clupeidae</taxon>
        <taxon>Alosa</taxon>
    </lineage>
</organism>
<dbReference type="Pfam" id="PF00092">
    <property type="entry name" value="VWA"/>
    <property type="match status" value="1"/>
</dbReference>
<dbReference type="Pfam" id="PF08434">
    <property type="entry name" value="CLCA"/>
    <property type="match status" value="1"/>
</dbReference>
<keyword evidence="11" id="KW-0175">Coiled coil</keyword>
<dbReference type="InterPro" id="IPR036465">
    <property type="entry name" value="vWFA_dom_sf"/>
</dbReference>
<keyword evidence="4" id="KW-0479">Metal-binding</keyword>
<dbReference type="GO" id="GO:0005886">
    <property type="term" value="C:plasma membrane"/>
    <property type="evidence" value="ECO:0007669"/>
    <property type="project" value="TreeGrafter"/>
</dbReference>
<evidence type="ECO:0000256" key="9">
    <source>
        <dbReference type="ARBA" id="ARBA00023180"/>
    </source>
</evidence>
<comment type="caution">
    <text evidence="14">The sequence shown here is derived from an EMBL/GenBank/DDBJ whole genome shotgun (WGS) entry which is preliminary data.</text>
</comment>
<dbReference type="CDD" id="cd00198">
    <property type="entry name" value="vWFA"/>
    <property type="match status" value="1"/>
</dbReference>
<dbReference type="SUPFAM" id="SSF53300">
    <property type="entry name" value="vWA-like"/>
    <property type="match status" value="1"/>
</dbReference>
<evidence type="ECO:0000256" key="12">
    <source>
        <dbReference type="SAM" id="SignalP"/>
    </source>
</evidence>
<feature type="domain" description="VWFA" evidence="13">
    <location>
        <begin position="296"/>
        <end position="469"/>
    </location>
</feature>
<keyword evidence="7" id="KW-0862">Zinc</keyword>
<evidence type="ECO:0000256" key="11">
    <source>
        <dbReference type="SAM" id="Coils"/>
    </source>
</evidence>
<dbReference type="PANTHER" id="PTHR10579:SF172">
    <property type="entry name" value="CALCIUM-ACTIVATED CHLORIDE CHANNEL REGULATOR 4 PRECURSOR-RELATED"/>
    <property type="match status" value="1"/>
</dbReference>
<sequence>MDLQTSGLFFVILLSCTFGIQLNENGYTGVLIAINPAVPEDPALLQSIEDMIKDASSYLYYAAGKRFYFKEVTVLVPSNWAGKYERAKTERYDKAHVIIDEPNRAYGDEPYTLQYGQCGDEGQYIHLTPNFMLDDNLVAVYAKRGRVLVHEWAHLRWGLYDEYSDEEPFYLSKEVTVEATRCSKNIDGEQCTSREDCGDCAKNTTTGLPTSDCMFLPNQSSTAKESIMAYPGLNSVSEFCTTETHNAEAPNRQNQMCGNRAALDVILNSSVDAGAQQSFATIPSVNITFVQRKSRVVCLTLDVSSSMSFNDKILRLRQAATLFLREIIEDTAHVGIVQFSTEAEILKGLTEINGNQSREDLVSALPTGTILYTYVCKGLLTTLEVLKQHDQSAEGDEIVLLTDGEATDNIMTDCFNDITRSNVIVHTIALGKSADNTLKHMSDETGGIFFYAAESLDSNELVDAFASLITSDGNLTHQAIQLESSGNTITDWFNGTFSVDWTVGKDTAITIVYEVSGSSPIIFIEGPSGESFTQSDFIHDPSARTLTLRIPGTAQIGEWHYSLLNMGSKQAMAITVTTRAASANVPPITVRAHMDQNSADGRKAMLVYAAVTQKGLPVIMADVTATLESDAGHMALLQLEDNGAGADAFRHDGIYSAYFIDLKTGRYSLKVRVQNKGKARISTHRRSGAPYIPGYVVNGQVVLNPPKPPVNNEPVEVGSFSRTATGESFVVELGSTDPPLFPPCKIIDLKAKLEGENVTLTWTAPGAIYDQGTASLYHIHWSKDLELLRREFNETRAVNTSALSPQEAGSIEEYTFSSSNFNITNGTTVFFAIAAENADPLQSEMTVRCYPNNKPWITSNVKTVFKEGDMAELRRVQGELKNKLKEAKEDYRRKMEQKLQDNNMKEVWDCMKSITGLKKSSSSVEGDLDRANQLNHFYNRFDCPSPSPHPTSLYF</sequence>
<name>A0AAV6GMA6_9TELE</name>
<proteinExistence type="inferred from homology"/>
<keyword evidence="6" id="KW-0378">Hydrolase</keyword>
<feature type="chain" id="PRO_5043786862" description="VWFA domain-containing protein" evidence="12">
    <location>
        <begin position="20"/>
        <end position="955"/>
    </location>
</feature>
<evidence type="ECO:0000256" key="4">
    <source>
        <dbReference type="ARBA" id="ARBA00022723"/>
    </source>
</evidence>
<dbReference type="AlphaFoldDB" id="A0AAV6GMA6"/>
<keyword evidence="8" id="KW-0482">Metalloprotease</keyword>
<dbReference type="EMBL" id="JADWDJ010000009">
    <property type="protein sequence ID" value="KAG5275924.1"/>
    <property type="molecule type" value="Genomic_DNA"/>
</dbReference>
<dbReference type="PROSITE" id="PS50234">
    <property type="entry name" value="VWFA"/>
    <property type="match status" value="1"/>
</dbReference>
<evidence type="ECO:0000256" key="6">
    <source>
        <dbReference type="ARBA" id="ARBA00022801"/>
    </source>
</evidence>
<dbReference type="NCBIfam" id="TIGR00868">
    <property type="entry name" value="hCaCC"/>
    <property type="match status" value="1"/>
</dbReference>
<dbReference type="GO" id="GO:0046872">
    <property type="term" value="F:metal ion binding"/>
    <property type="evidence" value="ECO:0007669"/>
    <property type="project" value="UniProtKB-KW"/>
</dbReference>
<feature type="coiled-coil region" evidence="11">
    <location>
        <begin position="870"/>
        <end position="901"/>
    </location>
</feature>
<dbReference type="GO" id="GO:0005229">
    <property type="term" value="F:intracellularly calcium-gated chloride channel activity"/>
    <property type="evidence" value="ECO:0007669"/>
    <property type="project" value="InterPro"/>
</dbReference>
<keyword evidence="3" id="KW-0645">Protease</keyword>
<evidence type="ECO:0000256" key="7">
    <source>
        <dbReference type="ARBA" id="ARBA00022833"/>
    </source>
</evidence>
<keyword evidence="2" id="KW-0813">Transport</keyword>
<dbReference type="InterPro" id="IPR004727">
    <property type="entry name" value="CLCA_chordata"/>
</dbReference>
<evidence type="ECO:0000256" key="5">
    <source>
        <dbReference type="ARBA" id="ARBA00022729"/>
    </source>
</evidence>
<dbReference type="InterPro" id="IPR013642">
    <property type="entry name" value="CLCA_N"/>
</dbReference>
<feature type="signal peptide" evidence="12">
    <location>
        <begin position="1"/>
        <end position="19"/>
    </location>
</feature>
<gene>
    <name evidence="14" type="ORF">AALO_G00126010</name>
</gene>
<keyword evidence="15" id="KW-1185">Reference proteome</keyword>
<evidence type="ECO:0000259" key="13">
    <source>
        <dbReference type="PROSITE" id="PS50234"/>
    </source>
</evidence>
<evidence type="ECO:0000256" key="3">
    <source>
        <dbReference type="ARBA" id="ARBA00022670"/>
    </source>
</evidence>
<comment type="similarity">
    <text evidence="1">Belongs to the CLCR family.</text>
</comment>